<feature type="domain" description="RNA polymerase sigma factor 70 region 4 type 2" evidence="6">
    <location>
        <begin position="134"/>
        <end position="186"/>
    </location>
</feature>
<dbReference type="SUPFAM" id="SSF88946">
    <property type="entry name" value="Sigma2 domain of RNA polymerase sigma factors"/>
    <property type="match status" value="1"/>
</dbReference>
<evidence type="ECO:0000313" key="7">
    <source>
        <dbReference type="EMBL" id="MBW5425020.1"/>
    </source>
</evidence>
<gene>
    <name evidence="7" type="ORF">GKQ77_26260</name>
</gene>
<evidence type="ECO:0000256" key="4">
    <source>
        <dbReference type="ARBA" id="ARBA00023163"/>
    </source>
</evidence>
<dbReference type="Pfam" id="PF08281">
    <property type="entry name" value="Sigma70_r4_2"/>
    <property type="match status" value="1"/>
</dbReference>
<evidence type="ECO:0000256" key="1">
    <source>
        <dbReference type="ARBA" id="ARBA00010641"/>
    </source>
</evidence>
<dbReference type="PANTHER" id="PTHR43133:SF66">
    <property type="entry name" value="ECF RNA POLYMERASE SIGMA FACTOR SIGK"/>
    <property type="match status" value="1"/>
</dbReference>
<dbReference type="NCBIfam" id="NF007228">
    <property type="entry name" value="PRK09646.1"/>
    <property type="match status" value="1"/>
</dbReference>
<dbReference type="InterPro" id="IPR014284">
    <property type="entry name" value="RNA_pol_sigma-70_dom"/>
</dbReference>
<comment type="caution">
    <text evidence="7">The sequence shown here is derived from an EMBL/GenBank/DDBJ whole genome shotgun (WGS) entry which is preliminary data.</text>
</comment>
<feature type="domain" description="RNA polymerase sigma-70 region 2" evidence="5">
    <location>
        <begin position="35"/>
        <end position="100"/>
    </location>
</feature>
<keyword evidence="2" id="KW-0805">Transcription regulation</keyword>
<dbReference type="InterPro" id="IPR013325">
    <property type="entry name" value="RNA_pol_sigma_r2"/>
</dbReference>
<dbReference type="Proteomes" id="UP001197114">
    <property type="component" value="Unassembled WGS sequence"/>
</dbReference>
<dbReference type="NCBIfam" id="TIGR02937">
    <property type="entry name" value="sigma70-ECF"/>
    <property type="match status" value="1"/>
</dbReference>
<keyword evidence="8" id="KW-1185">Reference proteome</keyword>
<dbReference type="Pfam" id="PF04542">
    <property type="entry name" value="Sigma70_r2"/>
    <property type="match status" value="1"/>
</dbReference>
<dbReference type="InterPro" id="IPR013249">
    <property type="entry name" value="RNA_pol_sigma70_r4_t2"/>
</dbReference>
<evidence type="ECO:0000256" key="3">
    <source>
        <dbReference type="ARBA" id="ARBA00023082"/>
    </source>
</evidence>
<proteinExistence type="inferred from homology"/>
<name>A0ABS6YUB5_9ACTN</name>
<comment type="similarity">
    <text evidence="1">Belongs to the sigma-70 factor family. ECF subfamily.</text>
</comment>
<reference evidence="7 8" key="1">
    <citation type="submission" date="2019-11" db="EMBL/GenBank/DDBJ databases">
        <authorList>
            <person name="Ay H."/>
        </authorList>
    </citation>
    <scope>NUCLEOTIDE SEQUENCE [LARGE SCALE GENOMIC DNA]</scope>
    <source>
        <strain evidence="7 8">BG9H</strain>
    </source>
</reference>
<evidence type="ECO:0000259" key="5">
    <source>
        <dbReference type="Pfam" id="PF04542"/>
    </source>
</evidence>
<dbReference type="Gene3D" id="1.10.1740.10">
    <property type="match status" value="1"/>
</dbReference>
<dbReference type="EMBL" id="WMBF01000415">
    <property type="protein sequence ID" value="MBW5425020.1"/>
    <property type="molecule type" value="Genomic_DNA"/>
</dbReference>
<dbReference type="InterPro" id="IPR007627">
    <property type="entry name" value="RNA_pol_sigma70_r2"/>
</dbReference>
<accession>A0ABS6YUB5</accession>
<dbReference type="CDD" id="cd06171">
    <property type="entry name" value="Sigma70_r4"/>
    <property type="match status" value="1"/>
</dbReference>
<keyword evidence="4" id="KW-0804">Transcription</keyword>
<evidence type="ECO:0000256" key="2">
    <source>
        <dbReference type="ARBA" id="ARBA00023015"/>
    </source>
</evidence>
<evidence type="ECO:0000313" key="8">
    <source>
        <dbReference type="Proteomes" id="UP001197114"/>
    </source>
</evidence>
<protein>
    <submittedName>
        <fullName evidence="7">Sigma-70 family RNA polymerase sigma factor</fullName>
    </submittedName>
</protein>
<evidence type="ECO:0000259" key="6">
    <source>
        <dbReference type="Pfam" id="PF08281"/>
    </source>
</evidence>
<dbReference type="InterPro" id="IPR039425">
    <property type="entry name" value="RNA_pol_sigma-70-like"/>
</dbReference>
<dbReference type="InterPro" id="IPR036388">
    <property type="entry name" value="WH-like_DNA-bd_sf"/>
</dbReference>
<dbReference type="Gene3D" id="1.10.10.10">
    <property type="entry name" value="Winged helix-like DNA-binding domain superfamily/Winged helix DNA-binding domain"/>
    <property type="match status" value="1"/>
</dbReference>
<keyword evidence="3" id="KW-0731">Sigma factor</keyword>
<sequence>MRRTVFIGGNPDDKPDLIALMKQIVDGDEQAFGRLYESVAGPVFGIARAVVRDAAQSEEVTQEVLVEVWRHAADYRPERGSVMNWVLTLAHRRAVDRVRSVVASAAREERAARREQLPEFDVTEAEVEARQEREDVVRCLKTLTELQRESIILAYYQGLTYREVAERLSASLGTVKTRMRDGLIRLRDCLGVTA</sequence>
<dbReference type="RefSeq" id="WP_219691421.1">
    <property type="nucleotide sequence ID" value="NZ_WMBF01000415.1"/>
</dbReference>
<dbReference type="SUPFAM" id="SSF88659">
    <property type="entry name" value="Sigma3 and sigma4 domains of RNA polymerase sigma factors"/>
    <property type="match status" value="1"/>
</dbReference>
<dbReference type="PANTHER" id="PTHR43133">
    <property type="entry name" value="RNA POLYMERASE ECF-TYPE SIGMA FACTO"/>
    <property type="match status" value="1"/>
</dbReference>
<organism evidence="7 8">
    <name type="scientific">Streptomyces anatolicus</name>
    <dbReference type="NCBI Taxonomy" id="2675858"/>
    <lineage>
        <taxon>Bacteria</taxon>
        <taxon>Bacillati</taxon>
        <taxon>Actinomycetota</taxon>
        <taxon>Actinomycetes</taxon>
        <taxon>Kitasatosporales</taxon>
        <taxon>Streptomycetaceae</taxon>
        <taxon>Streptomyces</taxon>
    </lineage>
</organism>
<dbReference type="InterPro" id="IPR013324">
    <property type="entry name" value="RNA_pol_sigma_r3/r4-like"/>
</dbReference>